<gene>
    <name evidence="5" type="ORF">PFMALIP_02482</name>
</gene>
<dbReference type="PANTHER" id="PTHR12378:SF80">
    <property type="entry name" value="IP06716P-RELATED"/>
    <property type="match status" value="1"/>
</dbReference>
<evidence type="ECO:0000256" key="3">
    <source>
        <dbReference type="ARBA" id="ARBA00022801"/>
    </source>
</evidence>
<dbReference type="Pfam" id="PF05903">
    <property type="entry name" value="Peptidase_C97"/>
    <property type="match status" value="1"/>
</dbReference>
<dbReference type="GO" id="GO:0016579">
    <property type="term" value="P:protein deubiquitination"/>
    <property type="evidence" value="ECO:0007669"/>
    <property type="project" value="TreeGrafter"/>
</dbReference>
<keyword evidence="2" id="KW-0645">Protease</keyword>
<dbReference type="PANTHER" id="PTHR12378">
    <property type="entry name" value="DESUMOYLATING ISOPEPTIDASE"/>
    <property type="match status" value="1"/>
</dbReference>
<dbReference type="OrthoDB" id="412286at2759"/>
<dbReference type="InterPro" id="IPR042266">
    <property type="entry name" value="PPPDE_sf"/>
</dbReference>
<dbReference type="Gene3D" id="3.90.1720.30">
    <property type="entry name" value="PPPDE domains"/>
    <property type="match status" value="1"/>
</dbReference>
<feature type="domain" description="PPPDE" evidence="4">
    <location>
        <begin position="1"/>
        <end position="117"/>
    </location>
</feature>
<dbReference type="InterPro" id="IPR008580">
    <property type="entry name" value="PPPDE_dom"/>
</dbReference>
<organism evidence="5 6">
    <name type="scientific">Plasmodium falciparum MaliPS096_E11</name>
    <dbReference type="NCBI Taxonomy" id="1036727"/>
    <lineage>
        <taxon>Eukaryota</taxon>
        <taxon>Sar</taxon>
        <taxon>Alveolata</taxon>
        <taxon>Apicomplexa</taxon>
        <taxon>Aconoidasida</taxon>
        <taxon>Haemosporida</taxon>
        <taxon>Plasmodiidae</taxon>
        <taxon>Plasmodium</taxon>
        <taxon>Plasmodium (Laverania)</taxon>
    </lineage>
</organism>
<dbReference type="Proteomes" id="UP000030699">
    <property type="component" value="Unassembled WGS sequence"/>
</dbReference>
<dbReference type="EMBL" id="KI925542">
    <property type="protein sequence ID" value="ETW49554.1"/>
    <property type="molecule type" value="Genomic_DNA"/>
</dbReference>
<name>A0A024WQP8_PLAFA</name>
<keyword evidence="3" id="KW-0378">Hydrolase</keyword>
<evidence type="ECO:0000256" key="2">
    <source>
        <dbReference type="ARBA" id="ARBA00022670"/>
    </source>
</evidence>
<dbReference type="AlphaFoldDB" id="A0A024WQP8"/>
<reference evidence="5 6" key="1">
    <citation type="submission" date="2013-02" db="EMBL/GenBank/DDBJ databases">
        <title>The Genome Annotation of Plasmodium falciparum MaliPS096_E11.</title>
        <authorList>
            <consortium name="The Broad Institute Genome Sequencing Platform"/>
            <consortium name="The Broad Institute Genome Sequencing Center for Infectious Disease"/>
            <person name="Neafsey D."/>
            <person name="Hoffman S."/>
            <person name="Volkman S."/>
            <person name="Rosenthal P."/>
            <person name="Walker B."/>
            <person name="Young S.K."/>
            <person name="Zeng Q."/>
            <person name="Gargeya S."/>
            <person name="Fitzgerald M."/>
            <person name="Haas B."/>
            <person name="Abouelleil A."/>
            <person name="Allen A.W."/>
            <person name="Alvarado L."/>
            <person name="Arachchi H.M."/>
            <person name="Berlin A.M."/>
            <person name="Chapman S.B."/>
            <person name="Gainer-Dewar J."/>
            <person name="Goldberg J."/>
            <person name="Griggs A."/>
            <person name="Gujja S."/>
            <person name="Hansen M."/>
            <person name="Howarth C."/>
            <person name="Imamovic A."/>
            <person name="Ireland A."/>
            <person name="Larimer J."/>
            <person name="McCowan C."/>
            <person name="Murphy C."/>
            <person name="Pearson M."/>
            <person name="Poon T.W."/>
            <person name="Priest M."/>
            <person name="Roberts A."/>
            <person name="Saif S."/>
            <person name="Shea T."/>
            <person name="Sisk P."/>
            <person name="Sykes S."/>
            <person name="Wortman J."/>
            <person name="Nusbaum C."/>
            <person name="Birren B."/>
        </authorList>
    </citation>
    <scope>NUCLEOTIDE SEQUENCE [LARGE SCALE GENOMIC DNA]</scope>
    <source>
        <strain evidence="5 6">MaliPS096_E11</strain>
    </source>
</reference>
<evidence type="ECO:0000313" key="5">
    <source>
        <dbReference type="EMBL" id="ETW49554.1"/>
    </source>
</evidence>
<comment type="similarity">
    <text evidence="1">Belongs to the DeSI family.</text>
</comment>
<accession>A0A024WQP8</accession>
<sequence length="250" mass="29331">MNIFLHTYTLDVPFFLKNVRHTGIEVFGNEYTFSMDGIITCKPKKSSIGQYCKSYELSDVKLTYIQFTEILNVLGKIYRPNTYNFIYKNCNHFCDDLFELLSGKRLFHRFMLYSRIGKLFGKFRNVALCGYINSMEITRDDKILYIYALNLSKSLLQKNEQLKNSNEVIYLKDINYECYKNYNEHASSFYVVPYQSYAHNYCNTQKIHYNDNVLNNAIKCLSDEIKNNLPKPEPLTSVYSFSTSGTYSFG</sequence>
<reference evidence="5 6" key="2">
    <citation type="submission" date="2013-02" db="EMBL/GenBank/DDBJ databases">
        <title>The Genome Sequence of Plasmodium falciparum MaliPS096_E11.</title>
        <authorList>
            <consortium name="The Broad Institute Genome Sequencing Platform"/>
            <consortium name="The Broad Institute Genome Sequencing Center for Infectious Disease"/>
            <person name="Neafsey D."/>
            <person name="Cheeseman I."/>
            <person name="Volkman S."/>
            <person name="Adams J."/>
            <person name="Walker B."/>
            <person name="Young S.K."/>
            <person name="Zeng Q."/>
            <person name="Gargeya S."/>
            <person name="Fitzgerald M."/>
            <person name="Haas B."/>
            <person name="Abouelleil A."/>
            <person name="Alvarado L."/>
            <person name="Arachchi H.M."/>
            <person name="Berlin A.M."/>
            <person name="Chapman S.B."/>
            <person name="Dewar J."/>
            <person name="Goldberg J."/>
            <person name="Griggs A."/>
            <person name="Gujja S."/>
            <person name="Hansen M."/>
            <person name="Howarth C."/>
            <person name="Imamovic A."/>
            <person name="Larimer J."/>
            <person name="McCowan C."/>
            <person name="Murphy C."/>
            <person name="Neiman D."/>
            <person name="Pearson M."/>
            <person name="Priest M."/>
            <person name="Roberts A."/>
            <person name="Saif S."/>
            <person name="Shea T."/>
            <person name="Sisk P."/>
            <person name="Sykes S."/>
            <person name="Wortman J."/>
            <person name="Nusbaum C."/>
            <person name="Birren B."/>
        </authorList>
    </citation>
    <scope>NUCLEOTIDE SEQUENCE [LARGE SCALE GENOMIC DNA]</scope>
    <source>
        <strain evidence="5 6">MaliPS096_E11</strain>
    </source>
</reference>
<evidence type="ECO:0000256" key="1">
    <source>
        <dbReference type="ARBA" id="ARBA00008140"/>
    </source>
</evidence>
<dbReference type="GO" id="GO:0006508">
    <property type="term" value="P:proteolysis"/>
    <property type="evidence" value="ECO:0007669"/>
    <property type="project" value="UniProtKB-KW"/>
</dbReference>
<evidence type="ECO:0000313" key="6">
    <source>
        <dbReference type="Proteomes" id="UP000030699"/>
    </source>
</evidence>
<proteinExistence type="inferred from homology"/>
<protein>
    <recommendedName>
        <fullName evidence="4">PPPDE domain-containing protein</fullName>
    </recommendedName>
</protein>
<dbReference type="PROSITE" id="PS51858">
    <property type="entry name" value="PPPDE"/>
    <property type="match status" value="1"/>
</dbReference>
<dbReference type="SMART" id="SM01179">
    <property type="entry name" value="DUF862"/>
    <property type="match status" value="1"/>
</dbReference>
<dbReference type="GO" id="GO:0101005">
    <property type="term" value="F:deubiquitinase activity"/>
    <property type="evidence" value="ECO:0007669"/>
    <property type="project" value="TreeGrafter"/>
</dbReference>
<dbReference type="SMR" id="A0A024WQP8"/>
<evidence type="ECO:0000259" key="4">
    <source>
        <dbReference type="PROSITE" id="PS51858"/>
    </source>
</evidence>